<evidence type="ECO:0000313" key="9">
    <source>
        <dbReference type="EMBL" id="PTL58349.1"/>
    </source>
</evidence>
<dbReference type="PANTHER" id="PTHR23517">
    <property type="entry name" value="RESISTANCE PROTEIN MDTM, PUTATIVE-RELATED-RELATED"/>
    <property type="match status" value="1"/>
</dbReference>
<feature type="transmembrane region" description="Helical" evidence="7">
    <location>
        <begin position="204"/>
        <end position="230"/>
    </location>
</feature>
<sequence length="390" mass="38760">MTPSPGTWRRVALGMFAVGWGANQFSSMLVVYRDELGLSSGTLAALFGVYALGLVPGLLIGGPASDRYGRRPLVVAFVALSPLASLLLIVGRDGAEGLAVARLLAGVCSGVVFAAGSAWVQELSAGAPSGAGARRAAVALTAGFGSGPVVAALVAQVAAAPRVLAFVPHVVLGVVALAVLVRAGGVPETAPPAHGRIRIGLPRAVRGGAFVRVVVPTAPWVFAAAAISFAVLPERVGDDVPVAFAGLVTGVTLGCGVLVQPLARRVEDRRPLRAGTLGLVAATAGAALGAGVLALGAPVLLLVCAPVLGAAYGLCLVSGLRLSERLAAPQERGATLAVFYALTYVGFGAPYALTAVAGLTGDVGALLAAAALAAATAGWVSRVRTDRAPT</sequence>
<feature type="transmembrane region" description="Helical" evidence="7">
    <location>
        <begin position="242"/>
        <end position="262"/>
    </location>
</feature>
<dbReference type="SUPFAM" id="SSF103473">
    <property type="entry name" value="MFS general substrate transporter"/>
    <property type="match status" value="1"/>
</dbReference>
<organism evidence="9 10">
    <name type="scientific">Paraconexibacter algicola</name>
    <dbReference type="NCBI Taxonomy" id="2133960"/>
    <lineage>
        <taxon>Bacteria</taxon>
        <taxon>Bacillati</taxon>
        <taxon>Actinomycetota</taxon>
        <taxon>Thermoleophilia</taxon>
        <taxon>Solirubrobacterales</taxon>
        <taxon>Paraconexibacteraceae</taxon>
        <taxon>Paraconexibacter</taxon>
    </lineage>
</organism>
<evidence type="ECO:0000256" key="6">
    <source>
        <dbReference type="ARBA" id="ARBA00023136"/>
    </source>
</evidence>
<evidence type="ECO:0000256" key="2">
    <source>
        <dbReference type="ARBA" id="ARBA00022448"/>
    </source>
</evidence>
<comment type="subcellular location">
    <subcellularLocation>
        <location evidence="1">Cell membrane</location>
        <topology evidence="1">Multi-pass membrane protein</topology>
    </subcellularLocation>
</comment>
<evidence type="ECO:0000256" key="1">
    <source>
        <dbReference type="ARBA" id="ARBA00004651"/>
    </source>
</evidence>
<keyword evidence="10" id="KW-1185">Reference proteome</keyword>
<dbReference type="RefSeq" id="WP_107566787.1">
    <property type="nucleotide sequence ID" value="NZ_PYYB01000001.1"/>
</dbReference>
<name>A0A2T4UGL3_9ACTN</name>
<keyword evidence="4 7" id="KW-0812">Transmembrane</keyword>
<keyword evidence="5 7" id="KW-1133">Transmembrane helix</keyword>
<feature type="transmembrane region" description="Helical" evidence="7">
    <location>
        <begin position="274"/>
        <end position="293"/>
    </location>
</feature>
<reference evidence="9 10" key="1">
    <citation type="submission" date="2018-03" db="EMBL/GenBank/DDBJ databases">
        <title>Aquarubrobacter algicola gen. nov., sp. nov., a novel actinobacterium isolated from shallow eutrophic lake during the end of cyanobacterial harmful algal blooms.</title>
        <authorList>
            <person name="Chun S.J."/>
        </authorList>
    </citation>
    <scope>NUCLEOTIDE SEQUENCE [LARGE SCALE GENOMIC DNA]</scope>
    <source>
        <strain evidence="9 10">Seoho-28</strain>
    </source>
</reference>
<dbReference type="InterPro" id="IPR036259">
    <property type="entry name" value="MFS_trans_sf"/>
</dbReference>
<dbReference type="AlphaFoldDB" id="A0A2T4UGL3"/>
<dbReference type="PROSITE" id="PS50850">
    <property type="entry name" value="MFS"/>
    <property type="match status" value="1"/>
</dbReference>
<feature type="transmembrane region" description="Helical" evidence="7">
    <location>
        <begin position="299"/>
        <end position="322"/>
    </location>
</feature>
<feature type="transmembrane region" description="Helical" evidence="7">
    <location>
        <begin position="103"/>
        <end position="124"/>
    </location>
</feature>
<evidence type="ECO:0000313" key="10">
    <source>
        <dbReference type="Proteomes" id="UP000240739"/>
    </source>
</evidence>
<evidence type="ECO:0000256" key="7">
    <source>
        <dbReference type="SAM" id="Phobius"/>
    </source>
</evidence>
<dbReference type="InterPro" id="IPR020846">
    <property type="entry name" value="MFS_dom"/>
</dbReference>
<protein>
    <submittedName>
        <fullName evidence="9">MFS transporter</fullName>
    </submittedName>
</protein>
<proteinExistence type="predicted"/>
<evidence type="ECO:0000259" key="8">
    <source>
        <dbReference type="PROSITE" id="PS50850"/>
    </source>
</evidence>
<dbReference type="InterPro" id="IPR050171">
    <property type="entry name" value="MFS_Transporters"/>
</dbReference>
<dbReference type="EMBL" id="PYYB01000001">
    <property type="protein sequence ID" value="PTL58349.1"/>
    <property type="molecule type" value="Genomic_DNA"/>
</dbReference>
<comment type="caution">
    <text evidence="9">The sequence shown here is derived from an EMBL/GenBank/DDBJ whole genome shotgun (WGS) entry which is preliminary data.</text>
</comment>
<dbReference type="Gene3D" id="1.20.1250.20">
    <property type="entry name" value="MFS general substrate transporter like domains"/>
    <property type="match status" value="1"/>
</dbReference>
<dbReference type="OrthoDB" id="5242249at2"/>
<dbReference type="Proteomes" id="UP000240739">
    <property type="component" value="Unassembled WGS sequence"/>
</dbReference>
<feature type="transmembrane region" description="Helical" evidence="7">
    <location>
        <begin position="38"/>
        <end position="61"/>
    </location>
</feature>
<evidence type="ECO:0000256" key="4">
    <source>
        <dbReference type="ARBA" id="ARBA00022692"/>
    </source>
</evidence>
<feature type="transmembrane region" description="Helical" evidence="7">
    <location>
        <begin position="136"/>
        <end position="157"/>
    </location>
</feature>
<keyword evidence="2" id="KW-0813">Transport</keyword>
<keyword evidence="6 7" id="KW-0472">Membrane</keyword>
<evidence type="ECO:0000256" key="3">
    <source>
        <dbReference type="ARBA" id="ARBA00022475"/>
    </source>
</evidence>
<feature type="transmembrane region" description="Helical" evidence="7">
    <location>
        <begin position="73"/>
        <end position="91"/>
    </location>
</feature>
<feature type="transmembrane region" description="Helical" evidence="7">
    <location>
        <begin position="334"/>
        <end position="357"/>
    </location>
</feature>
<dbReference type="GO" id="GO:0005886">
    <property type="term" value="C:plasma membrane"/>
    <property type="evidence" value="ECO:0007669"/>
    <property type="project" value="UniProtKB-SubCell"/>
</dbReference>
<feature type="transmembrane region" description="Helical" evidence="7">
    <location>
        <begin position="163"/>
        <end position="183"/>
    </location>
</feature>
<feature type="domain" description="Major facilitator superfamily (MFS) profile" evidence="8">
    <location>
        <begin position="7"/>
        <end position="388"/>
    </location>
</feature>
<feature type="transmembrane region" description="Helical" evidence="7">
    <location>
        <begin position="363"/>
        <end position="380"/>
    </location>
</feature>
<evidence type="ECO:0000256" key="5">
    <source>
        <dbReference type="ARBA" id="ARBA00022989"/>
    </source>
</evidence>
<feature type="transmembrane region" description="Helical" evidence="7">
    <location>
        <begin position="12"/>
        <end position="32"/>
    </location>
</feature>
<dbReference type="InterPro" id="IPR011701">
    <property type="entry name" value="MFS"/>
</dbReference>
<dbReference type="Pfam" id="PF07690">
    <property type="entry name" value="MFS_1"/>
    <property type="match status" value="1"/>
</dbReference>
<accession>A0A2T4UGL3</accession>
<dbReference type="GO" id="GO:0022857">
    <property type="term" value="F:transmembrane transporter activity"/>
    <property type="evidence" value="ECO:0007669"/>
    <property type="project" value="InterPro"/>
</dbReference>
<gene>
    <name evidence="9" type="ORF">C7Y72_01140</name>
</gene>
<dbReference type="PROSITE" id="PS00216">
    <property type="entry name" value="SUGAR_TRANSPORT_1"/>
    <property type="match status" value="1"/>
</dbReference>
<keyword evidence="3" id="KW-1003">Cell membrane</keyword>
<dbReference type="InterPro" id="IPR005829">
    <property type="entry name" value="Sugar_transporter_CS"/>
</dbReference>